<sequence>MPLDYSKWDNIEISDDEDIEVHPNVDKRSFIKWNQEAIHQRRAERRSKIKQLQERIQINERVIEQIGNILEGLDHTDPSNIFQSF</sequence>
<gene>
    <name evidence="1" type="primary">CDC37_3</name>
    <name evidence="1" type="ORF">DSO57_1016543</name>
</gene>
<keyword evidence="2" id="KW-1185">Reference proteome</keyword>
<dbReference type="Proteomes" id="UP001165960">
    <property type="component" value="Unassembled WGS sequence"/>
</dbReference>
<organism evidence="1 2">
    <name type="scientific">Entomophthora muscae</name>
    <dbReference type="NCBI Taxonomy" id="34485"/>
    <lineage>
        <taxon>Eukaryota</taxon>
        <taxon>Fungi</taxon>
        <taxon>Fungi incertae sedis</taxon>
        <taxon>Zoopagomycota</taxon>
        <taxon>Entomophthoromycotina</taxon>
        <taxon>Entomophthoromycetes</taxon>
        <taxon>Entomophthorales</taxon>
        <taxon>Entomophthoraceae</taxon>
        <taxon>Entomophthora</taxon>
    </lineage>
</organism>
<proteinExistence type="predicted"/>
<dbReference type="EMBL" id="QTSX02007167">
    <property type="protein sequence ID" value="KAJ9050215.1"/>
    <property type="molecule type" value="Genomic_DNA"/>
</dbReference>
<comment type="caution">
    <text evidence="1">The sequence shown here is derived from an EMBL/GenBank/DDBJ whole genome shotgun (WGS) entry which is preliminary data.</text>
</comment>
<accession>A0ACC2RJR7</accession>
<evidence type="ECO:0000313" key="1">
    <source>
        <dbReference type="EMBL" id="KAJ9050215.1"/>
    </source>
</evidence>
<reference evidence="1" key="1">
    <citation type="submission" date="2022-04" db="EMBL/GenBank/DDBJ databases">
        <title>Genome of the entomopathogenic fungus Entomophthora muscae.</title>
        <authorList>
            <person name="Elya C."/>
            <person name="Lovett B.R."/>
            <person name="Lee E."/>
            <person name="Macias A.M."/>
            <person name="Hajek A.E."/>
            <person name="De Bivort B.L."/>
            <person name="Kasson M.T."/>
            <person name="De Fine Licht H.H."/>
            <person name="Stajich J.E."/>
        </authorList>
    </citation>
    <scope>NUCLEOTIDE SEQUENCE</scope>
    <source>
        <strain evidence="1">Berkeley</strain>
    </source>
</reference>
<evidence type="ECO:0000313" key="2">
    <source>
        <dbReference type="Proteomes" id="UP001165960"/>
    </source>
</evidence>
<name>A0ACC2RJR7_9FUNG</name>
<protein>
    <submittedName>
        <fullName evidence="1">Hsp90 co-chaperone Cdc37</fullName>
    </submittedName>
</protein>